<accession>A0A4V2Y3Q7</accession>
<dbReference type="InterPro" id="IPR021005">
    <property type="entry name" value="Znf_CGNR"/>
</dbReference>
<dbReference type="InterPro" id="IPR010852">
    <property type="entry name" value="ABATE"/>
</dbReference>
<keyword evidence="3" id="KW-1185">Reference proteome</keyword>
<dbReference type="SUPFAM" id="SSF160904">
    <property type="entry name" value="Jann2411-like"/>
    <property type="match status" value="1"/>
</dbReference>
<dbReference type="Gene3D" id="1.10.3300.10">
    <property type="entry name" value="Jann2411-like domain"/>
    <property type="match status" value="1"/>
</dbReference>
<evidence type="ECO:0000313" key="3">
    <source>
        <dbReference type="Proteomes" id="UP000295345"/>
    </source>
</evidence>
<name>A0A4V2Y3Q7_9ACTN</name>
<protein>
    <submittedName>
        <fullName evidence="2">CGNR zinc finger domain-containing protein</fullName>
    </submittedName>
</protein>
<dbReference type="RefSeq" id="WP_132817078.1">
    <property type="nucleotide sequence ID" value="NZ_SMKI01000053.1"/>
</dbReference>
<reference evidence="2 3" key="1">
    <citation type="submission" date="2019-03" db="EMBL/GenBank/DDBJ databases">
        <title>Draft genome sequences of novel Actinobacteria.</title>
        <authorList>
            <person name="Sahin N."/>
            <person name="Ay H."/>
            <person name="Saygin H."/>
        </authorList>
    </citation>
    <scope>NUCLEOTIDE SEQUENCE [LARGE SCALE GENOMIC DNA]</scope>
    <source>
        <strain evidence="2 3">DSM 41900</strain>
    </source>
</reference>
<dbReference type="Pfam" id="PF07336">
    <property type="entry name" value="ABATE"/>
    <property type="match status" value="1"/>
</dbReference>
<dbReference type="AlphaFoldDB" id="A0A4V2Y3Q7"/>
<proteinExistence type="predicted"/>
<evidence type="ECO:0000313" key="2">
    <source>
        <dbReference type="EMBL" id="TDC77465.1"/>
    </source>
</evidence>
<gene>
    <name evidence="2" type="ORF">E1283_07335</name>
</gene>
<dbReference type="InterPro" id="IPR023286">
    <property type="entry name" value="ABATE_dom_sf"/>
</dbReference>
<dbReference type="EMBL" id="SMKI01000053">
    <property type="protein sequence ID" value="TDC77465.1"/>
    <property type="molecule type" value="Genomic_DNA"/>
</dbReference>
<organism evidence="2 3">
    <name type="scientific">Streptomyces hainanensis</name>
    <dbReference type="NCBI Taxonomy" id="402648"/>
    <lineage>
        <taxon>Bacteria</taxon>
        <taxon>Bacillati</taxon>
        <taxon>Actinomycetota</taxon>
        <taxon>Actinomycetes</taxon>
        <taxon>Kitasatosporales</taxon>
        <taxon>Streptomycetaceae</taxon>
        <taxon>Streptomyces</taxon>
    </lineage>
</organism>
<sequence>MVEKTTGSGFRPAARLIDVVNAVRADPGISRAALAELLARHGEEPADLTEAAFSPDDAAGLRAAAERLAAVLTETDADRAAPALNALLAECGARPRLVRHDTGPWHLHVDRGDDASWADWFTASSALALAQILTEYGRVPWGQCAAAGCARRYLGTGPGAARRFCSPACANRTRVAEHRRRRRRE</sequence>
<comment type="caution">
    <text evidence="2">The sequence shown here is derived from an EMBL/GenBank/DDBJ whole genome shotgun (WGS) entry which is preliminary data.</text>
</comment>
<dbReference type="Proteomes" id="UP000295345">
    <property type="component" value="Unassembled WGS sequence"/>
</dbReference>
<dbReference type="Pfam" id="PF11706">
    <property type="entry name" value="zf-CGNR"/>
    <property type="match status" value="1"/>
</dbReference>
<dbReference type="PANTHER" id="PTHR35525">
    <property type="entry name" value="BLL6575 PROTEIN"/>
    <property type="match status" value="1"/>
</dbReference>
<dbReference type="PANTHER" id="PTHR35525:SF3">
    <property type="entry name" value="BLL6575 PROTEIN"/>
    <property type="match status" value="1"/>
</dbReference>
<evidence type="ECO:0000259" key="1">
    <source>
        <dbReference type="Pfam" id="PF11706"/>
    </source>
</evidence>
<dbReference type="OrthoDB" id="3531194at2"/>
<feature type="domain" description="Zinc finger CGNR" evidence="1">
    <location>
        <begin position="142"/>
        <end position="182"/>
    </location>
</feature>